<name>A0AAW0D9E5_9AGAR</name>
<dbReference type="AlphaFoldDB" id="A0AAW0D9E5"/>
<dbReference type="EMBL" id="JAWWNJ010000009">
    <property type="protein sequence ID" value="KAK7049035.1"/>
    <property type="molecule type" value="Genomic_DNA"/>
</dbReference>
<sequence>MPAIPNLTGDLFPVLADALSDTNPWSGDLSFLLSGADFQQKMRTMNRMDAQRLCFTSLVSQEHFRLVSKFLESLRTASPEALNEPAQIQVDSEELENGDQIHNNTAIPWYSDYAALLLTTVTELDVRNVPDGQGIRMRAKERRQAIVDKRRRGRNYDPVKLEESATKLLNRFRLRFDDVRLLLTATGCAITGSSIVSLARPDLRVVPNDLDVMTGRGKGPAVADFFSLAACYEPDTDPVDYHDIRGIGPIWTLSLGGVLKINVIESLTDNPLDAIVRFHFSCVYAAWQADGIWLAYPESMRRSLVMTTPRSFPMGSGFANRFRAWSIFRKYTSRGFSVCLDGYPDPHVCGEDFNCPATIRAADDAGCEFYEFPNWRYTPDSRILPPTCWTMGGTGCKAGILTRNGENAAPVACSEDNEWQTGARAYVHSKTGPMPFHSSPDYLD</sequence>
<comment type="caution">
    <text evidence="1">The sequence shown here is derived from an EMBL/GenBank/DDBJ whole genome shotgun (WGS) entry which is preliminary data.</text>
</comment>
<protein>
    <submittedName>
        <fullName evidence="1">Uncharacterized protein</fullName>
    </submittedName>
</protein>
<reference evidence="1 2" key="1">
    <citation type="journal article" date="2024" name="J Genomics">
        <title>Draft genome sequencing and assembly of Favolaschia claudopus CIRM-BRFM 2984 isolated from oak limbs.</title>
        <authorList>
            <person name="Navarro D."/>
            <person name="Drula E."/>
            <person name="Chaduli D."/>
            <person name="Cazenave R."/>
            <person name="Ahrendt S."/>
            <person name="Wang J."/>
            <person name="Lipzen A."/>
            <person name="Daum C."/>
            <person name="Barry K."/>
            <person name="Grigoriev I.V."/>
            <person name="Favel A."/>
            <person name="Rosso M.N."/>
            <person name="Martin F."/>
        </authorList>
    </citation>
    <scope>NUCLEOTIDE SEQUENCE [LARGE SCALE GENOMIC DNA]</scope>
    <source>
        <strain evidence="1 2">CIRM-BRFM 2984</strain>
    </source>
</reference>
<proteinExistence type="predicted"/>
<dbReference type="Proteomes" id="UP001362999">
    <property type="component" value="Unassembled WGS sequence"/>
</dbReference>
<gene>
    <name evidence="1" type="ORF">R3P38DRAFT_2764901</name>
</gene>
<evidence type="ECO:0000313" key="1">
    <source>
        <dbReference type="EMBL" id="KAK7049035.1"/>
    </source>
</evidence>
<evidence type="ECO:0000313" key="2">
    <source>
        <dbReference type="Proteomes" id="UP001362999"/>
    </source>
</evidence>
<keyword evidence="2" id="KW-1185">Reference proteome</keyword>
<organism evidence="1 2">
    <name type="scientific">Favolaschia claudopus</name>
    <dbReference type="NCBI Taxonomy" id="2862362"/>
    <lineage>
        <taxon>Eukaryota</taxon>
        <taxon>Fungi</taxon>
        <taxon>Dikarya</taxon>
        <taxon>Basidiomycota</taxon>
        <taxon>Agaricomycotina</taxon>
        <taxon>Agaricomycetes</taxon>
        <taxon>Agaricomycetidae</taxon>
        <taxon>Agaricales</taxon>
        <taxon>Marasmiineae</taxon>
        <taxon>Mycenaceae</taxon>
        <taxon>Favolaschia</taxon>
    </lineage>
</organism>
<accession>A0AAW0D9E5</accession>